<protein>
    <submittedName>
        <fullName evidence="1">Uncharacterized protein</fullName>
    </submittedName>
</protein>
<proteinExistence type="predicted"/>
<organism evidence="1 2">
    <name type="scientific">Caerostris extrusa</name>
    <name type="common">Bark spider</name>
    <name type="synonym">Caerostris bankana</name>
    <dbReference type="NCBI Taxonomy" id="172846"/>
    <lineage>
        <taxon>Eukaryota</taxon>
        <taxon>Metazoa</taxon>
        <taxon>Ecdysozoa</taxon>
        <taxon>Arthropoda</taxon>
        <taxon>Chelicerata</taxon>
        <taxon>Arachnida</taxon>
        <taxon>Araneae</taxon>
        <taxon>Araneomorphae</taxon>
        <taxon>Entelegynae</taxon>
        <taxon>Araneoidea</taxon>
        <taxon>Araneidae</taxon>
        <taxon>Caerostris</taxon>
    </lineage>
</organism>
<dbReference type="EMBL" id="BPLR01016560">
    <property type="protein sequence ID" value="GIY84744.1"/>
    <property type="molecule type" value="Genomic_DNA"/>
</dbReference>
<dbReference type="Proteomes" id="UP001054945">
    <property type="component" value="Unassembled WGS sequence"/>
</dbReference>
<reference evidence="1 2" key="1">
    <citation type="submission" date="2021-06" db="EMBL/GenBank/DDBJ databases">
        <title>Caerostris extrusa draft genome.</title>
        <authorList>
            <person name="Kono N."/>
            <person name="Arakawa K."/>
        </authorList>
    </citation>
    <scope>NUCLEOTIDE SEQUENCE [LARGE SCALE GENOMIC DNA]</scope>
</reference>
<evidence type="ECO:0000313" key="2">
    <source>
        <dbReference type="Proteomes" id="UP001054945"/>
    </source>
</evidence>
<accession>A0AAV4WR48</accession>
<name>A0AAV4WR48_CAEEX</name>
<keyword evidence="2" id="KW-1185">Reference proteome</keyword>
<dbReference type="AlphaFoldDB" id="A0AAV4WR48"/>
<evidence type="ECO:0000313" key="1">
    <source>
        <dbReference type="EMBL" id="GIY84744.1"/>
    </source>
</evidence>
<sequence>MEKCRRVELYNPLEIRFRDSCFSSSVFKVSSVRLDILQIAFSNNDALQVVGKAALPTGGVFLLKKKKARHLIAEYILRKIKRKERKKRTVTYIPRE</sequence>
<gene>
    <name evidence="1" type="ORF">CEXT_295101</name>
</gene>
<comment type="caution">
    <text evidence="1">The sequence shown here is derived from an EMBL/GenBank/DDBJ whole genome shotgun (WGS) entry which is preliminary data.</text>
</comment>